<dbReference type="Gene3D" id="1.10.510.10">
    <property type="entry name" value="Transferase(Phosphotransferase) domain 1"/>
    <property type="match status" value="1"/>
</dbReference>
<dbReference type="InterPro" id="IPR025287">
    <property type="entry name" value="WAK_GUB"/>
</dbReference>
<comment type="subcellular location">
    <subcellularLocation>
        <location evidence="1">Membrane</location>
        <topology evidence="1">Single-pass membrane protein</topology>
    </subcellularLocation>
</comment>
<dbReference type="PROSITE" id="PS01187">
    <property type="entry name" value="EGF_CA"/>
    <property type="match status" value="2"/>
</dbReference>
<proteinExistence type="predicted"/>
<dbReference type="SUPFAM" id="SSF56112">
    <property type="entry name" value="Protein kinase-like (PK-like)"/>
    <property type="match status" value="1"/>
</dbReference>
<dbReference type="InterPro" id="IPR000742">
    <property type="entry name" value="EGF"/>
</dbReference>
<dbReference type="CDD" id="cd00054">
    <property type="entry name" value="EGF_CA"/>
    <property type="match status" value="2"/>
</dbReference>
<dbReference type="PaxDb" id="65489-OBART04G09500.1"/>
<dbReference type="InterPro" id="IPR000719">
    <property type="entry name" value="Prot_kinase_dom"/>
</dbReference>
<dbReference type="PROSITE" id="PS50011">
    <property type="entry name" value="PROTEIN_KINASE_DOM"/>
    <property type="match status" value="1"/>
</dbReference>
<dbReference type="Pfam" id="PF13947">
    <property type="entry name" value="GUB_WAK_bind"/>
    <property type="match status" value="2"/>
</dbReference>
<dbReference type="PROSITE" id="PS00108">
    <property type="entry name" value="PROTEIN_KINASE_ST"/>
    <property type="match status" value="1"/>
</dbReference>
<dbReference type="InterPro" id="IPR011009">
    <property type="entry name" value="Kinase-like_dom_sf"/>
</dbReference>
<reference evidence="6" key="2">
    <citation type="submission" date="2015-03" db="UniProtKB">
        <authorList>
            <consortium name="EnsemblPlants"/>
        </authorList>
    </citation>
    <scope>IDENTIFICATION</scope>
</reference>
<evidence type="ECO:0000256" key="3">
    <source>
        <dbReference type="ARBA" id="ARBA00022729"/>
    </source>
</evidence>
<name>A0A0D3FUU3_9ORYZ</name>
<dbReference type="GO" id="GO:0005509">
    <property type="term" value="F:calcium ion binding"/>
    <property type="evidence" value="ECO:0007669"/>
    <property type="project" value="InterPro"/>
</dbReference>
<dbReference type="GO" id="GO:0016020">
    <property type="term" value="C:membrane"/>
    <property type="evidence" value="ECO:0007669"/>
    <property type="project" value="UniProtKB-SubCell"/>
</dbReference>
<feature type="domain" description="Protein kinase" evidence="5">
    <location>
        <begin position="451"/>
        <end position="722"/>
    </location>
</feature>
<dbReference type="InterPro" id="IPR049883">
    <property type="entry name" value="NOTCH1_EGF-like"/>
</dbReference>
<dbReference type="PANTHER" id="PTHR33491">
    <property type="entry name" value="OSJNBA0016N04.9 PROTEIN"/>
    <property type="match status" value="1"/>
</dbReference>
<dbReference type="InterPro" id="IPR001881">
    <property type="entry name" value="EGF-like_Ca-bd_dom"/>
</dbReference>
<dbReference type="SMART" id="SM00179">
    <property type="entry name" value="EGF_CA"/>
    <property type="match status" value="2"/>
</dbReference>
<keyword evidence="2" id="KW-0245">EGF-like domain</keyword>
<dbReference type="SMART" id="SM00220">
    <property type="entry name" value="S_TKc"/>
    <property type="match status" value="1"/>
</dbReference>
<sequence>MQFKPYKFFNGNECNLRLEKSGRKTDEDDNDEEHFFVGIYIYTGRIMLWLAIAFASELLTGGAKAECPDTKCGGVDIPYPFSIFGQDSCAAMSHFKLHCNDSRPFLGAFEVLNISLQLGQLRVLNRISSFCYNTTSQEMEQHKWNKTLSAPFRFSDTGNKFTVIGCRTLAYITDKDDTGKYMSGCVSACQQGEVTSATNGSCSGIGCCQTAIPKGLQDYTVFFSKRLNTSASMYSATRCSYAVLMDSSDFNFSTSYLTSLEFNTTYGGRAPMLLDWAIRTANNCDEAQKNLTSYVCKSDKSECINSSNGLGYICNCTNGYQGNPYRQNGCQDIDECEEPIKYKCYGKCRNKDGGYDCTCPFGTRGNASTGRCDRGLAIGICASLLVTLTTLLGIEWIKYKQRITRQDLMRQREEYFHLRGGQLLRNMMSRDNNIPFMLYDRDQIELATNRFNNMSVIGQGGQGTVYRGYNLDPDNNPVAIKKCKGFDENSWSEFTDELLILSRVNHENIVKLLGCSLQFDVPILVYEFVPNKTLYNLIHIQTDQSIRTMGIRLKVAAESAKALAYLHSSLDHPMILHGDVKSTNILLTNNFIAKVSDFGCSKIRTADENYDVVKGTMGYLDPEYLQKFKLTDKSDVYSFGVVLLELLTRRMPLSVEKVSLASIFQEAMREGHFLELIDTEILHEDNMGLISDLATLASQCLIMTSESRPTMSTVAEELRRQMAGQVQQDQGVLTGISSTLALTASSGANTSEYFTASLLWLCCGGIAAYCSAASAAICVRSCGGVEIPYPFGLDPACALPGFKLTCNTTGDGKLYYKGVELLNISLTEGQVRMRMDIATYCYNSTSGGMNSMSWLLNLKGTPFRLSDFGNKFTAIGCRTLAYLIVDGELTTGCTATCKANDLMKLTDSVCIGIGCCQMAIPGALQSYGVIFDSSFNTTEIYNISRCSYAALVEASSFNFSRNYSVSSAFNDHYHGQAPLLVDWAIGNDTCNVARKKLNYMCISRNSECVNSLHGVGYICNCSKGFYGNPYLKPEDPDSCQDIDECKEPNKYPCYGKCINKYGGYDCNCKFGTRGNAYDGPCHIGLATGIFATLLVALTTFLRTEDRLDSINKHQVIKTLILYPWFS</sequence>
<keyword evidence="3" id="KW-0732">Signal</keyword>
<organism evidence="6">
    <name type="scientific">Oryza barthii</name>
    <dbReference type="NCBI Taxonomy" id="65489"/>
    <lineage>
        <taxon>Eukaryota</taxon>
        <taxon>Viridiplantae</taxon>
        <taxon>Streptophyta</taxon>
        <taxon>Embryophyta</taxon>
        <taxon>Tracheophyta</taxon>
        <taxon>Spermatophyta</taxon>
        <taxon>Magnoliopsida</taxon>
        <taxon>Liliopsida</taxon>
        <taxon>Poales</taxon>
        <taxon>Poaceae</taxon>
        <taxon>BOP clade</taxon>
        <taxon>Oryzoideae</taxon>
        <taxon>Oryzeae</taxon>
        <taxon>Oryzinae</taxon>
        <taxon>Oryza</taxon>
    </lineage>
</organism>
<dbReference type="GO" id="GO:0030247">
    <property type="term" value="F:polysaccharide binding"/>
    <property type="evidence" value="ECO:0007669"/>
    <property type="project" value="InterPro"/>
</dbReference>
<evidence type="ECO:0000313" key="7">
    <source>
        <dbReference type="Proteomes" id="UP000026960"/>
    </source>
</evidence>
<evidence type="ECO:0000256" key="4">
    <source>
        <dbReference type="ARBA" id="ARBA00023157"/>
    </source>
</evidence>
<evidence type="ECO:0000259" key="5">
    <source>
        <dbReference type="PROSITE" id="PS50011"/>
    </source>
</evidence>
<dbReference type="SUPFAM" id="SSF57196">
    <property type="entry name" value="EGF/Laminin"/>
    <property type="match status" value="1"/>
</dbReference>
<dbReference type="Gramene" id="OBART04G09500.1">
    <property type="protein sequence ID" value="OBART04G09500.1"/>
    <property type="gene ID" value="OBART04G09500"/>
</dbReference>
<evidence type="ECO:0000313" key="6">
    <source>
        <dbReference type="EnsemblPlants" id="OBART04G09500.1"/>
    </source>
</evidence>
<dbReference type="InterPro" id="IPR008271">
    <property type="entry name" value="Ser/Thr_kinase_AS"/>
</dbReference>
<dbReference type="AlphaFoldDB" id="A0A0D3FUU3"/>
<dbReference type="GO" id="GO:0004672">
    <property type="term" value="F:protein kinase activity"/>
    <property type="evidence" value="ECO:0007669"/>
    <property type="project" value="InterPro"/>
</dbReference>
<dbReference type="Gene3D" id="2.10.25.10">
    <property type="entry name" value="Laminin"/>
    <property type="match status" value="3"/>
</dbReference>
<keyword evidence="7" id="KW-1185">Reference proteome</keyword>
<dbReference type="Pfam" id="PF07645">
    <property type="entry name" value="EGF_CA"/>
    <property type="match status" value="2"/>
</dbReference>
<dbReference type="STRING" id="65489.A0A0D3FUU3"/>
<dbReference type="InterPro" id="IPR018097">
    <property type="entry name" value="EGF_Ca-bd_CS"/>
</dbReference>
<dbReference type="Proteomes" id="UP000026960">
    <property type="component" value="Chromosome 4"/>
</dbReference>
<dbReference type="eggNOG" id="ENOG502QQPF">
    <property type="taxonomic scope" value="Eukaryota"/>
</dbReference>
<evidence type="ECO:0000256" key="1">
    <source>
        <dbReference type="ARBA" id="ARBA00004167"/>
    </source>
</evidence>
<dbReference type="FunFam" id="1.10.510.10:FF:000473">
    <property type="entry name" value="Putative wall-associated kinase"/>
    <property type="match status" value="1"/>
</dbReference>
<dbReference type="GO" id="GO:0005524">
    <property type="term" value="F:ATP binding"/>
    <property type="evidence" value="ECO:0007669"/>
    <property type="project" value="InterPro"/>
</dbReference>
<dbReference type="HOGENOM" id="CLU_000288_43_8_1"/>
<reference evidence="6" key="1">
    <citation type="journal article" date="2009" name="Rice">
        <title>De Novo Next Generation Sequencing of Plant Genomes.</title>
        <authorList>
            <person name="Rounsley S."/>
            <person name="Marri P.R."/>
            <person name="Yu Y."/>
            <person name="He R."/>
            <person name="Sisneros N."/>
            <person name="Goicoechea J.L."/>
            <person name="Lee S.J."/>
            <person name="Angelova A."/>
            <person name="Kudrna D."/>
            <person name="Luo M."/>
            <person name="Affourtit J."/>
            <person name="Desany B."/>
            <person name="Knight J."/>
            <person name="Niazi F."/>
            <person name="Egholm M."/>
            <person name="Wing R.A."/>
        </authorList>
    </citation>
    <scope>NUCLEOTIDE SEQUENCE [LARGE SCALE GENOMIC DNA]</scope>
    <source>
        <strain evidence="6">cv. IRGC 105608</strain>
    </source>
</reference>
<protein>
    <recommendedName>
        <fullName evidence="5">Protein kinase domain-containing protein</fullName>
    </recommendedName>
</protein>
<evidence type="ECO:0000256" key="2">
    <source>
        <dbReference type="ARBA" id="ARBA00022536"/>
    </source>
</evidence>
<dbReference type="Pfam" id="PF00069">
    <property type="entry name" value="Pkinase"/>
    <property type="match status" value="1"/>
</dbReference>
<keyword evidence="4" id="KW-1015">Disulfide bond</keyword>
<dbReference type="SMART" id="SM00181">
    <property type="entry name" value="EGF"/>
    <property type="match status" value="4"/>
</dbReference>
<accession>A0A0D3FUU3</accession>
<dbReference type="EnsemblPlants" id="OBART04G09500.1">
    <property type="protein sequence ID" value="OBART04G09500.1"/>
    <property type="gene ID" value="OBART04G09500"/>
</dbReference>
<dbReference type="Gene3D" id="3.30.200.20">
    <property type="entry name" value="Phosphorylase Kinase, domain 1"/>
    <property type="match status" value="1"/>
</dbReference>